<proteinExistence type="predicted"/>
<gene>
    <name evidence="1" type="ORF">DCR58_00390</name>
</gene>
<dbReference type="EMBL" id="DMUP01000009">
    <property type="protein sequence ID" value="HAR55219.1"/>
    <property type="molecule type" value="Genomic_DNA"/>
</dbReference>
<reference evidence="1 2" key="1">
    <citation type="journal article" date="2018" name="Nat. Biotechnol.">
        <title>A standardized bacterial taxonomy based on genome phylogeny substantially revises the tree of life.</title>
        <authorList>
            <person name="Parks D.H."/>
            <person name="Chuvochina M."/>
            <person name="Waite D.W."/>
            <person name="Rinke C."/>
            <person name="Skarshewski A."/>
            <person name="Chaumeil P.A."/>
            <person name="Hugenholtz P."/>
        </authorList>
    </citation>
    <scope>NUCLEOTIDE SEQUENCE [LARGE SCALE GENOMIC DNA]</scope>
    <source>
        <strain evidence="1">UBA9360</strain>
    </source>
</reference>
<evidence type="ECO:0000313" key="2">
    <source>
        <dbReference type="Proteomes" id="UP000262878"/>
    </source>
</evidence>
<dbReference type="STRING" id="314276.OS145_09143"/>
<protein>
    <submittedName>
        <fullName evidence="1">Uncharacterized protein</fullName>
    </submittedName>
</protein>
<comment type="caution">
    <text evidence="1">The sequence shown here is derived from an EMBL/GenBank/DDBJ whole genome shotgun (WGS) entry which is preliminary data.</text>
</comment>
<evidence type="ECO:0000313" key="1">
    <source>
        <dbReference type="EMBL" id="HAR55219.1"/>
    </source>
</evidence>
<dbReference type="RefSeq" id="WP_006954598.1">
    <property type="nucleotide sequence ID" value="NZ_DBGH01000109.1"/>
</dbReference>
<accession>A0A348WL07</accession>
<name>A0A348WL07_9GAMM</name>
<dbReference type="Proteomes" id="UP000262878">
    <property type="component" value="Unassembled WGS sequence"/>
</dbReference>
<dbReference type="AlphaFoldDB" id="A0A348WL07"/>
<organism evidence="1 2">
    <name type="scientific">Idiomarina baltica</name>
    <dbReference type="NCBI Taxonomy" id="190892"/>
    <lineage>
        <taxon>Bacteria</taxon>
        <taxon>Pseudomonadati</taxon>
        <taxon>Pseudomonadota</taxon>
        <taxon>Gammaproteobacteria</taxon>
        <taxon>Alteromonadales</taxon>
        <taxon>Idiomarinaceae</taxon>
        <taxon>Idiomarina</taxon>
    </lineage>
</organism>
<sequence>MAWLNLSDWRTAKRHRNQRQRLIAVVLLSLFSLLNITAVVDPLYSQFTLHNLDVVHSRVTQWQTAQQNQLSAATRYQQDSSAIQQQVNQVSQILTLELSNLTGLNIDRAHWTSSQLSLSGTYHSPAELTQLSERLRHDGTQSVQLQLKAHNHAQLDVYKP</sequence>